<dbReference type="Proteomes" id="UP000886501">
    <property type="component" value="Unassembled WGS sequence"/>
</dbReference>
<evidence type="ECO:0000313" key="2">
    <source>
        <dbReference type="Proteomes" id="UP000886501"/>
    </source>
</evidence>
<gene>
    <name evidence="1" type="ORF">BDM02DRAFT_3181387</name>
</gene>
<reference evidence="1" key="2">
    <citation type="journal article" date="2020" name="Nat. Commun.">
        <title>Large-scale genome sequencing of mycorrhizal fungi provides insights into the early evolution of symbiotic traits.</title>
        <authorList>
            <person name="Miyauchi S."/>
            <person name="Kiss E."/>
            <person name="Kuo A."/>
            <person name="Drula E."/>
            <person name="Kohler A."/>
            <person name="Sanchez-Garcia M."/>
            <person name="Morin E."/>
            <person name="Andreopoulos B."/>
            <person name="Barry K.W."/>
            <person name="Bonito G."/>
            <person name="Buee M."/>
            <person name="Carver A."/>
            <person name="Chen C."/>
            <person name="Cichocki N."/>
            <person name="Clum A."/>
            <person name="Culley D."/>
            <person name="Crous P.W."/>
            <person name="Fauchery L."/>
            <person name="Girlanda M."/>
            <person name="Hayes R.D."/>
            <person name="Keri Z."/>
            <person name="LaButti K."/>
            <person name="Lipzen A."/>
            <person name="Lombard V."/>
            <person name="Magnuson J."/>
            <person name="Maillard F."/>
            <person name="Murat C."/>
            <person name="Nolan M."/>
            <person name="Ohm R.A."/>
            <person name="Pangilinan J."/>
            <person name="Pereira M.F."/>
            <person name="Perotto S."/>
            <person name="Peter M."/>
            <person name="Pfister S."/>
            <person name="Riley R."/>
            <person name="Sitrit Y."/>
            <person name="Stielow J.B."/>
            <person name="Szollosi G."/>
            <person name="Zifcakova L."/>
            <person name="Stursova M."/>
            <person name="Spatafora J.W."/>
            <person name="Tedersoo L."/>
            <person name="Vaario L.M."/>
            <person name="Yamada A."/>
            <person name="Yan M."/>
            <person name="Wang P."/>
            <person name="Xu J."/>
            <person name="Bruns T."/>
            <person name="Baldrian P."/>
            <person name="Vilgalys R."/>
            <person name="Dunand C."/>
            <person name="Henrissat B."/>
            <person name="Grigoriev I.V."/>
            <person name="Hibbett D."/>
            <person name="Nagy L.G."/>
            <person name="Martin F.M."/>
        </authorList>
    </citation>
    <scope>NUCLEOTIDE SEQUENCE</scope>
    <source>
        <strain evidence="1">P2</strain>
    </source>
</reference>
<reference evidence="1" key="1">
    <citation type="submission" date="2019-10" db="EMBL/GenBank/DDBJ databases">
        <authorList>
            <consortium name="DOE Joint Genome Institute"/>
            <person name="Kuo A."/>
            <person name="Miyauchi S."/>
            <person name="Kiss E."/>
            <person name="Drula E."/>
            <person name="Kohler A."/>
            <person name="Sanchez-Garcia M."/>
            <person name="Andreopoulos B."/>
            <person name="Barry K.W."/>
            <person name="Bonito G."/>
            <person name="Buee M."/>
            <person name="Carver A."/>
            <person name="Chen C."/>
            <person name="Cichocki N."/>
            <person name="Clum A."/>
            <person name="Culley D."/>
            <person name="Crous P.W."/>
            <person name="Fauchery L."/>
            <person name="Girlanda M."/>
            <person name="Hayes R."/>
            <person name="Keri Z."/>
            <person name="Labutti K."/>
            <person name="Lipzen A."/>
            <person name="Lombard V."/>
            <person name="Magnuson J."/>
            <person name="Maillard F."/>
            <person name="Morin E."/>
            <person name="Murat C."/>
            <person name="Nolan M."/>
            <person name="Ohm R."/>
            <person name="Pangilinan J."/>
            <person name="Pereira M."/>
            <person name="Perotto S."/>
            <person name="Peter M."/>
            <person name="Riley R."/>
            <person name="Sitrit Y."/>
            <person name="Stielow B."/>
            <person name="Szollosi G."/>
            <person name="Zifcakova L."/>
            <person name="Stursova M."/>
            <person name="Spatafora J.W."/>
            <person name="Tedersoo L."/>
            <person name="Vaario L.-M."/>
            <person name="Yamada A."/>
            <person name="Yan M."/>
            <person name="Wang P."/>
            <person name="Xu J."/>
            <person name="Bruns T."/>
            <person name="Baldrian P."/>
            <person name="Vilgalys R."/>
            <person name="Henrissat B."/>
            <person name="Grigoriev I.V."/>
            <person name="Hibbett D."/>
            <person name="Nagy L.G."/>
            <person name="Martin F.M."/>
        </authorList>
    </citation>
    <scope>NUCLEOTIDE SEQUENCE</scope>
    <source>
        <strain evidence="1">P2</strain>
    </source>
</reference>
<accession>A0ACB6Z5U4</accession>
<keyword evidence="2" id="KW-1185">Reference proteome</keyword>
<organism evidence="1 2">
    <name type="scientific">Thelephora ganbajun</name>
    <name type="common">Ganba fungus</name>
    <dbReference type="NCBI Taxonomy" id="370292"/>
    <lineage>
        <taxon>Eukaryota</taxon>
        <taxon>Fungi</taxon>
        <taxon>Dikarya</taxon>
        <taxon>Basidiomycota</taxon>
        <taxon>Agaricomycotina</taxon>
        <taxon>Agaricomycetes</taxon>
        <taxon>Thelephorales</taxon>
        <taxon>Thelephoraceae</taxon>
        <taxon>Thelephora</taxon>
    </lineage>
</organism>
<evidence type="ECO:0000313" key="1">
    <source>
        <dbReference type="EMBL" id="KAF9645040.1"/>
    </source>
</evidence>
<comment type="caution">
    <text evidence="1">The sequence shown here is derived from an EMBL/GenBank/DDBJ whole genome shotgun (WGS) entry which is preliminary data.</text>
</comment>
<proteinExistence type="predicted"/>
<name>A0ACB6Z5U4_THEGA</name>
<protein>
    <submittedName>
        <fullName evidence="1">Uncharacterized protein</fullName>
    </submittedName>
</protein>
<dbReference type="EMBL" id="MU118106">
    <property type="protein sequence ID" value="KAF9645040.1"/>
    <property type="molecule type" value="Genomic_DNA"/>
</dbReference>
<sequence>MPKSKRAKVVPLTKVAKRRGNRRKAQANVDKWKYCWLFGVGNMRNGHLKTTRKVWEERTPCSAGLFSGFDRTFLGRGAEHLLGLHRLSQHIKGQVGLFFTDSPPDEATTWFDDFHLPDFARAAIRVPKAVIISIGAVTQHHSDPPEAAPHNKEPQLRKLGLTTRTRRGVPTLGIPHKICEQGKKLTPEQSQLVKLLGYKRVEFKTKLLGRWEKEARDVTVESATEVESQANDGDDEGEGDGEDMSD</sequence>